<evidence type="ECO:0000256" key="1">
    <source>
        <dbReference type="ARBA" id="ARBA00023002"/>
    </source>
</evidence>
<dbReference type="InterPro" id="IPR029061">
    <property type="entry name" value="THDP-binding"/>
</dbReference>
<dbReference type="PANTHER" id="PTHR48084:SF5">
    <property type="entry name" value="BLR6744 PROTEIN"/>
    <property type="match status" value="1"/>
</dbReference>
<evidence type="ECO:0000313" key="4">
    <source>
        <dbReference type="Proteomes" id="UP000585802"/>
    </source>
</evidence>
<dbReference type="InterPro" id="IPR051457">
    <property type="entry name" value="2-oxoacid:Fd_oxidoreductase"/>
</dbReference>
<dbReference type="GO" id="GO:0045333">
    <property type="term" value="P:cellular respiration"/>
    <property type="evidence" value="ECO:0007669"/>
    <property type="project" value="UniProtKB-ARBA"/>
</dbReference>
<comment type="caution">
    <text evidence="3">The sequence shown here is derived from an EMBL/GenBank/DDBJ whole genome shotgun (WGS) entry which is preliminary data.</text>
</comment>
<dbReference type="InterPro" id="IPR011766">
    <property type="entry name" value="TPP_enzyme_TPP-bd"/>
</dbReference>
<dbReference type="Gene3D" id="3.40.50.970">
    <property type="match status" value="1"/>
</dbReference>
<dbReference type="AlphaFoldDB" id="A0A7J4GS06"/>
<keyword evidence="1" id="KW-0560">Oxidoreductase</keyword>
<feature type="domain" description="Thiamine pyrophosphate enzyme TPP-binding" evidence="2">
    <location>
        <begin position="1"/>
        <end position="88"/>
    </location>
</feature>
<dbReference type="Proteomes" id="UP000585802">
    <property type="component" value="Unassembled WGS sequence"/>
</dbReference>
<dbReference type="Pfam" id="PF02775">
    <property type="entry name" value="TPP_enzyme_C"/>
    <property type="match status" value="1"/>
</dbReference>
<dbReference type="GO" id="GO:0016625">
    <property type="term" value="F:oxidoreductase activity, acting on the aldehyde or oxo group of donors, iron-sulfur protein as acceptor"/>
    <property type="evidence" value="ECO:0007669"/>
    <property type="project" value="UniProtKB-ARBA"/>
</dbReference>
<protein>
    <submittedName>
        <fullName evidence="3">2-oxoacid:ferredoxin oxidoreductase subunit beta</fullName>
    </submittedName>
</protein>
<gene>
    <name evidence="3" type="ORF">EYQ70_03245</name>
</gene>
<dbReference type="EMBL" id="DUCX01000047">
    <property type="protein sequence ID" value="HIF37405.1"/>
    <property type="molecule type" value="Genomic_DNA"/>
</dbReference>
<feature type="non-terminal residue" evidence="3">
    <location>
        <position position="1"/>
    </location>
</feature>
<evidence type="ECO:0000313" key="3">
    <source>
        <dbReference type="EMBL" id="HIF37405.1"/>
    </source>
</evidence>
<feature type="non-terminal residue" evidence="3">
    <location>
        <position position="174"/>
    </location>
</feature>
<name>A0A7J4GS06_9ARCH</name>
<organism evidence="3 4">
    <name type="scientific">Marine Group III euryarchaeote</name>
    <dbReference type="NCBI Taxonomy" id="2173149"/>
    <lineage>
        <taxon>Archaea</taxon>
        <taxon>Methanobacteriati</taxon>
        <taxon>Thermoplasmatota</taxon>
        <taxon>Thermoplasmata</taxon>
        <taxon>Candidatus Thermoprofundales</taxon>
    </lineage>
</organism>
<proteinExistence type="predicted"/>
<reference evidence="4" key="1">
    <citation type="journal article" date="2019" name="bioRxiv">
        <title>Genome diversification in globally distributed novel marine Proteobacteria is linked to environmental adaptation.</title>
        <authorList>
            <person name="Zhou Z."/>
            <person name="Tran P.Q."/>
            <person name="Kieft K."/>
            <person name="Anantharaman K."/>
        </authorList>
    </citation>
    <scope>NUCLEOTIDE SEQUENCE [LARGE SCALE GENOMIC DNA]</scope>
</reference>
<dbReference type="PANTHER" id="PTHR48084">
    <property type="entry name" value="2-OXOGLUTARATE OXIDOREDUCTASE SUBUNIT KORB-RELATED"/>
    <property type="match status" value="1"/>
</dbReference>
<dbReference type="GO" id="GO:0030976">
    <property type="term" value="F:thiamine pyrophosphate binding"/>
    <property type="evidence" value="ECO:0007669"/>
    <property type="project" value="InterPro"/>
</dbReference>
<evidence type="ECO:0000259" key="2">
    <source>
        <dbReference type="Pfam" id="PF02775"/>
    </source>
</evidence>
<accession>A0A7J4GS06</accession>
<dbReference type="GO" id="GO:0044272">
    <property type="term" value="P:sulfur compound biosynthetic process"/>
    <property type="evidence" value="ECO:0007669"/>
    <property type="project" value="UniProtKB-ARBA"/>
</dbReference>
<sequence length="174" mass="19410">IRRNLNMLYIIENNGVYGLTKGQYSATAEEGSQKRKGTPNVMKEIDLCAMAINLGCTFVARSFSGSRKQLTALVRAGMSHRGMAIIDVISPCVTFNNNEESLKSYGYVKNNDIELHTLDYIPHFNPIEEVEVPSGGYKDVKLHDGSYIRLETISEEHDVSDRVMALEAIHKADV</sequence>
<dbReference type="GO" id="GO:0006082">
    <property type="term" value="P:organic acid metabolic process"/>
    <property type="evidence" value="ECO:0007669"/>
    <property type="project" value="UniProtKB-ARBA"/>
</dbReference>
<dbReference type="SUPFAM" id="SSF52518">
    <property type="entry name" value="Thiamin diphosphate-binding fold (THDP-binding)"/>
    <property type="match status" value="1"/>
</dbReference>